<evidence type="ECO:0000313" key="3">
    <source>
        <dbReference type="EMBL" id="SFZ86480.1"/>
    </source>
</evidence>
<dbReference type="InterPro" id="IPR025507">
    <property type="entry name" value="DUF4394"/>
</dbReference>
<dbReference type="AlphaFoldDB" id="A0A1K2I2C1"/>
<sequence length="263" mass="26929">MTIIRPAARLALAASAFALTAATALAAPAVALVGDKTLVMIDTETLAVSGMVDVEGVDALHGIDVRPADNLLYGVASDGRVVTIDPATGAATDKSTLSETLPDGVGAMVDFNPAADRLRIMATDGTNHRANVDDGAVTVDGSLKFDPAGPNAADQQMVVATAYLNSYGKPEATKMYDIDAAKGLLQQTAPNDGTLAVIGDGEGWDAETYAFDIQTTADGTNTAWLIADNVVHTLDLESGEATAVGELAGIDGMIRDVAILPAM</sequence>
<feature type="chain" id="PRO_5012137061" description="DUF4394 domain-containing protein" evidence="1">
    <location>
        <begin position="27"/>
        <end position="263"/>
    </location>
</feature>
<reference evidence="3 4" key="1">
    <citation type="submission" date="2016-11" db="EMBL/GenBank/DDBJ databases">
        <authorList>
            <person name="Jaros S."/>
            <person name="Januszkiewicz K."/>
            <person name="Wedrychowicz H."/>
        </authorList>
    </citation>
    <scope>NUCLEOTIDE SEQUENCE [LARGE SCALE GENOMIC DNA]</scope>
    <source>
        <strain evidence="3 4">ATCC 23634</strain>
    </source>
</reference>
<proteinExistence type="predicted"/>
<name>A0A1K2I2C1_9HYPH</name>
<dbReference type="Proteomes" id="UP000183447">
    <property type="component" value="Unassembled WGS sequence"/>
</dbReference>
<dbReference type="SUPFAM" id="SSF50969">
    <property type="entry name" value="YVTN repeat-like/Quinoprotein amine dehydrogenase"/>
    <property type="match status" value="1"/>
</dbReference>
<evidence type="ECO:0000313" key="4">
    <source>
        <dbReference type="Proteomes" id="UP000183447"/>
    </source>
</evidence>
<feature type="signal peptide" evidence="1">
    <location>
        <begin position="1"/>
        <end position="26"/>
    </location>
</feature>
<keyword evidence="1" id="KW-0732">Signal</keyword>
<feature type="domain" description="DUF4394" evidence="2">
    <location>
        <begin position="37"/>
        <end position="258"/>
    </location>
</feature>
<organism evidence="3 4">
    <name type="scientific">Devosia enhydra</name>
    <dbReference type="NCBI Taxonomy" id="665118"/>
    <lineage>
        <taxon>Bacteria</taxon>
        <taxon>Pseudomonadati</taxon>
        <taxon>Pseudomonadota</taxon>
        <taxon>Alphaproteobacteria</taxon>
        <taxon>Hyphomicrobiales</taxon>
        <taxon>Devosiaceae</taxon>
        <taxon>Devosia</taxon>
    </lineage>
</organism>
<keyword evidence="4" id="KW-1185">Reference proteome</keyword>
<accession>A0A1K2I2C1</accession>
<dbReference type="Gene3D" id="2.130.10.10">
    <property type="entry name" value="YVTN repeat-like/Quinoprotein amine dehydrogenase"/>
    <property type="match status" value="1"/>
</dbReference>
<evidence type="ECO:0000259" key="2">
    <source>
        <dbReference type="Pfam" id="PF14339"/>
    </source>
</evidence>
<dbReference type="Pfam" id="PF14339">
    <property type="entry name" value="DUF4394"/>
    <property type="match status" value="1"/>
</dbReference>
<dbReference type="InterPro" id="IPR015943">
    <property type="entry name" value="WD40/YVTN_repeat-like_dom_sf"/>
</dbReference>
<dbReference type="EMBL" id="FPKU01000003">
    <property type="protein sequence ID" value="SFZ86480.1"/>
    <property type="molecule type" value="Genomic_DNA"/>
</dbReference>
<dbReference type="STRING" id="665118.SAMN02983003_3662"/>
<gene>
    <name evidence="3" type="ORF">SAMN02983003_3662</name>
</gene>
<dbReference type="InterPro" id="IPR011044">
    <property type="entry name" value="Quino_amine_DH_bsu"/>
</dbReference>
<evidence type="ECO:0000256" key="1">
    <source>
        <dbReference type="SAM" id="SignalP"/>
    </source>
</evidence>
<dbReference type="RefSeq" id="WP_072346064.1">
    <property type="nucleotide sequence ID" value="NZ_FPKU01000003.1"/>
</dbReference>
<dbReference type="OrthoDB" id="531718at2"/>
<protein>
    <recommendedName>
        <fullName evidence="2">DUF4394 domain-containing protein</fullName>
    </recommendedName>
</protein>